<organism evidence="1 2">
    <name type="scientific">Eumeta variegata</name>
    <name type="common">Bagworm moth</name>
    <name type="synonym">Eumeta japonica</name>
    <dbReference type="NCBI Taxonomy" id="151549"/>
    <lineage>
        <taxon>Eukaryota</taxon>
        <taxon>Metazoa</taxon>
        <taxon>Ecdysozoa</taxon>
        <taxon>Arthropoda</taxon>
        <taxon>Hexapoda</taxon>
        <taxon>Insecta</taxon>
        <taxon>Pterygota</taxon>
        <taxon>Neoptera</taxon>
        <taxon>Endopterygota</taxon>
        <taxon>Lepidoptera</taxon>
        <taxon>Glossata</taxon>
        <taxon>Ditrysia</taxon>
        <taxon>Tineoidea</taxon>
        <taxon>Psychidae</taxon>
        <taxon>Oiketicinae</taxon>
        <taxon>Eumeta</taxon>
    </lineage>
</organism>
<protein>
    <submittedName>
        <fullName evidence="1">Uncharacterized protein</fullName>
    </submittedName>
</protein>
<dbReference type="AlphaFoldDB" id="A0A4C1SMH7"/>
<sequence length="103" mass="11396">MCGVSLKDRYENGDVRERRGLKDAENRVEKVRMLGVSLELVEIKVMASPDPRRDVRIYKSIGGQSSGPPFLPARGSVGAGIYDPRADPLAERPAVPFRVCTIR</sequence>
<evidence type="ECO:0000313" key="2">
    <source>
        <dbReference type="Proteomes" id="UP000299102"/>
    </source>
</evidence>
<dbReference type="EMBL" id="BGZK01000010">
    <property type="protein sequence ID" value="GBP03369.1"/>
    <property type="molecule type" value="Genomic_DNA"/>
</dbReference>
<proteinExistence type="predicted"/>
<comment type="caution">
    <text evidence="1">The sequence shown here is derived from an EMBL/GenBank/DDBJ whole genome shotgun (WGS) entry which is preliminary data.</text>
</comment>
<keyword evidence="2" id="KW-1185">Reference proteome</keyword>
<reference evidence="1 2" key="1">
    <citation type="journal article" date="2019" name="Commun. Biol.">
        <title>The bagworm genome reveals a unique fibroin gene that provides high tensile strength.</title>
        <authorList>
            <person name="Kono N."/>
            <person name="Nakamura H."/>
            <person name="Ohtoshi R."/>
            <person name="Tomita M."/>
            <person name="Numata K."/>
            <person name="Arakawa K."/>
        </authorList>
    </citation>
    <scope>NUCLEOTIDE SEQUENCE [LARGE SCALE GENOMIC DNA]</scope>
</reference>
<name>A0A4C1SMH7_EUMVA</name>
<evidence type="ECO:0000313" key="1">
    <source>
        <dbReference type="EMBL" id="GBP03369.1"/>
    </source>
</evidence>
<gene>
    <name evidence="1" type="ORF">EVAR_101759_1</name>
</gene>
<dbReference type="Proteomes" id="UP000299102">
    <property type="component" value="Unassembled WGS sequence"/>
</dbReference>
<accession>A0A4C1SMH7</accession>